<protein>
    <recommendedName>
        <fullName evidence="4">Excinuclease ABC subunit B</fullName>
    </recommendedName>
</protein>
<evidence type="ECO:0000313" key="3">
    <source>
        <dbReference type="Proteomes" id="UP000553766"/>
    </source>
</evidence>
<evidence type="ECO:0000313" key="2">
    <source>
        <dbReference type="EMBL" id="MBB5514347.1"/>
    </source>
</evidence>
<sequence length="142" mass="15421">MRFFAVLLALFPLPVLAWEVEIGPVCTLTHATADAQVVLTYDPARPWYSITVTRDTDWPAAALFSMEFVGPAPNRISTSRHQFSADQRAIRAEDRGFGNVLDGLQFNEVAYAIAGDARVAIPLDGAADAVALFRDCRPVAGV</sequence>
<reference evidence="2 3" key="1">
    <citation type="submission" date="2020-08" db="EMBL/GenBank/DDBJ databases">
        <title>Genomic Encyclopedia of Type Strains, Phase IV (KMG-IV): sequencing the most valuable type-strain genomes for metagenomic binning, comparative biology and taxonomic classification.</title>
        <authorList>
            <person name="Goeker M."/>
        </authorList>
    </citation>
    <scope>NUCLEOTIDE SEQUENCE [LARGE SCALE GENOMIC DNA]</scope>
    <source>
        <strain evidence="2 3">DSM 103377</strain>
    </source>
</reference>
<organism evidence="2 3">
    <name type="scientific">Rubricella aquisinus</name>
    <dbReference type="NCBI Taxonomy" id="2028108"/>
    <lineage>
        <taxon>Bacteria</taxon>
        <taxon>Pseudomonadati</taxon>
        <taxon>Pseudomonadota</taxon>
        <taxon>Alphaproteobacteria</taxon>
        <taxon>Rhodobacterales</taxon>
        <taxon>Paracoccaceae</taxon>
        <taxon>Rubricella</taxon>
    </lineage>
</organism>
<dbReference type="Proteomes" id="UP000553766">
    <property type="component" value="Unassembled WGS sequence"/>
</dbReference>
<gene>
    <name evidence="2" type="ORF">FHS89_000345</name>
</gene>
<dbReference type="AlphaFoldDB" id="A0A840X104"/>
<keyword evidence="1" id="KW-0732">Signal</keyword>
<feature type="signal peptide" evidence="1">
    <location>
        <begin position="1"/>
        <end position="17"/>
    </location>
</feature>
<proteinExistence type="predicted"/>
<name>A0A840X104_9RHOB</name>
<keyword evidence="3" id="KW-1185">Reference proteome</keyword>
<dbReference type="EMBL" id="JACIJS010000001">
    <property type="protein sequence ID" value="MBB5514347.1"/>
    <property type="molecule type" value="Genomic_DNA"/>
</dbReference>
<feature type="chain" id="PRO_5032345177" description="Excinuclease ABC subunit B" evidence="1">
    <location>
        <begin position="18"/>
        <end position="142"/>
    </location>
</feature>
<evidence type="ECO:0008006" key="4">
    <source>
        <dbReference type="Google" id="ProtNLM"/>
    </source>
</evidence>
<comment type="caution">
    <text evidence="2">The sequence shown here is derived from an EMBL/GenBank/DDBJ whole genome shotgun (WGS) entry which is preliminary data.</text>
</comment>
<dbReference type="RefSeq" id="WP_184007823.1">
    <property type="nucleotide sequence ID" value="NZ_JACIJS010000001.1"/>
</dbReference>
<evidence type="ECO:0000256" key="1">
    <source>
        <dbReference type="SAM" id="SignalP"/>
    </source>
</evidence>
<accession>A0A840X104</accession>